<evidence type="ECO:0000256" key="4">
    <source>
        <dbReference type="SAM" id="Coils"/>
    </source>
</evidence>
<keyword evidence="6" id="KW-0540">Nuclease</keyword>
<dbReference type="Pfam" id="PF01420">
    <property type="entry name" value="Methylase_S"/>
    <property type="match status" value="2"/>
</dbReference>
<keyword evidence="6" id="KW-0255">Endonuclease</keyword>
<dbReference type="EC" id="3.1.21.-" evidence="6"/>
<accession>A0AAU7KA07</accession>
<gene>
    <name evidence="6" type="ORF">ABEG20_08030</name>
</gene>
<comment type="similarity">
    <text evidence="1">Belongs to the type-I restriction system S methylase family.</text>
</comment>
<dbReference type="GO" id="GO:0016787">
    <property type="term" value="F:hydrolase activity"/>
    <property type="evidence" value="ECO:0007669"/>
    <property type="project" value="UniProtKB-KW"/>
</dbReference>
<feature type="coiled-coil region" evidence="4">
    <location>
        <begin position="233"/>
        <end position="260"/>
    </location>
</feature>
<dbReference type="SUPFAM" id="SSF116734">
    <property type="entry name" value="DNA methylase specificity domain"/>
    <property type="match status" value="2"/>
</dbReference>
<evidence type="ECO:0000313" key="6">
    <source>
        <dbReference type="EMBL" id="XBO49546.1"/>
    </source>
</evidence>
<dbReference type="InterPro" id="IPR000055">
    <property type="entry name" value="Restrct_endonuc_typeI_TRD"/>
</dbReference>
<dbReference type="REBASE" id="836578">
    <property type="entry name" value="S.Psp23697ORF8035P"/>
</dbReference>
<name>A0AAU7KA07_9SPHI</name>
<keyword evidence="2" id="KW-0680">Restriction system</keyword>
<organism evidence="6">
    <name type="scientific">Pedobacter sp. KACC 23697</name>
    <dbReference type="NCBI Taxonomy" id="3149230"/>
    <lineage>
        <taxon>Bacteria</taxon>
        <taxon>Pseudomonadati</taxon>
        <taxon>Bacteroidota</taxon>
        <taxon>Sphingobacteriia</taxon>
        <taxon>Sphingobacteriales</taxon>
        <taxon>Sphingobacteriaceae</taxon>
        <taxon>Pedobacter</taxon>
    </lineage>
</organism>
<dbReference type="EMBL" id="CP157485">
    <property type="protein sequence ID" value="XBO49546.1"/>
    <property type="molecule type" value="Genomic_DNA"/>
</dbReference>
<protein>
    <submittedName>
        <fullName evidence="6">Restriction endonuclease subunit S</fullName>
        <ecNumber evidence="6">3.1.21.-</ecNumber>
    </submittedName>
</protein>
<evidence type="ECO:0000256" key="1">
    <source>
        <dbReference type="ARBA" id="ARBA00010923"/>
    </source>
</evidence>
<keyword evidence="4" id="KW-0175">Coiled coil</keyword>
<sequence length="561" mass="63399">MKLLEKHFEIALETPDGVAQLRKLVLKLAMQGKLVEQNLKEQSAHKLIEDINKEKVKLIKLGQIRKQKELKIVENDEVLYQLPSNWKWVRLNDFGTWKSGSTPDRSNSTFYNGNIPWVKSGEVKQGLINETSEKISELALKKCSLDLNPIGSVLVAMYGANIGEVGVLEIEAATNQAVCACQTFSLINNKYLFNLILSLKQNFISQGAGAAQPNISREKIINTVVPLPPLEEQKRIVEKIDQLMLLCDKLEAERNRKTELQLQMNSAAISNLIKANNEISFNNTWKFITSQFDTLYNTKKNVNDLKSVILELAIRGKLVKQDRNQSAQVESKLIKQEKDSINGGKTNPKLNNNDISINEIPFEIPENWVWVRLGNICSKIGSGSTPRGGKNVYKDEGIKFIRSQNVYNFGLVFDNVAFIDSDTHQKMSNTKVISKDLLLNITGGSIGRCALVPDDFGEANVSQHVTIIRLLNRIDNRFIHHYILSPYFQDKIMQVQTGANREGLAKKNMELMLVPLPPYEVQKKIANRVNELFKLCEMLEKNIEQTSKKQSQILNAVLAQV</sequence>
<feature type="domain" description="Type I restriction modification DNA specificity" evidence="5">
    <location>
        <begin position="83"/>
        <end position="256"/>
    </location>
</feature>
<dbReference type="CDD" id="cd17256">
    <property type="entry name" value="RMtype1_S_EcoJA65PI-TRD1-CR1_like"/>
    <property type="match status" value="1"/>
</dbReference>
<dbReference type="PANTHER" id="PTHR43140:SF1">
    <property type="entry name" value="TYPE I RESTRICTION ENZYME ECOKI SPECIFICITY SUBUNIT"/>
    <property type="match status" value="1"/>
</dbReference>
<dbReference type="AlphaFoldDB" id="A0AAU7KA07"/>
<dbReference type="InterPro" id="IPR051212">
    <property type="entry name" value="Type-I_RE_S_subunit"/>
</dbReference>
<feature type="domain" description="Type I restriction modification DNA specificity" evidence="5">
    <location>
        <begin position="365"/>
        <end position="545"/>
    </location>
</feature>
<evidence type="ECO:0000256" key="3">
    <source>
        <dbReference type="ARBA" id="ARBA00023125"/>
    </source>
</evidence>
<reference evidence="6" key="1">
    <citation type="submission" date="2024-05" db="EMBL/GenBank/DDBJ databases">
        <authorList>
            <person name="Kim S."/>
            <person name="Heo J."/>
            <person name="Choi H."/>
            <person name="Choi Y."/>
            <person name="Kwon S.-W."/>
            <person name="Kim Y."/>
        </authorList>
    </citation>
    <scope>NUCLEOTIDE SEQUENCE</scope>
    <source>
        <strain evidence="6">KACC 23697</strain>
    </source>
</reference>
<dbReference type="PANTHER" id="PTHR43140">
    <property type="entry name" value="TYPE-1 RESTRICTION ENZYME ECOKI SPECIFICITY PROTEIN"/>
    <property type="match status" value="1"/>
</dbReference>
<evidence type="ECO:0000256" key="2">
    <source>
        <dbReference type="ARBA" id="ARBA00022747"/>
    </source>
</evidence>
<dbReference type="InterPro" id="IPR044946">
    <property type="entry name" value="Restrct_endonuc_typeI_TRD_sf"/>
</dbReference>
<keyword evidence="3" id="KW-0238">DNA-binding</keyword>
<dbReference type="Gene3D" id="3.90.220.20">
    <property type="entry name" value="DNA methylase specificity domains"/>
    <property type="match status" value="2"/>
</dbReference>
<dbReference type="CDD" id="cd17515">
    <property type="entry name" value="RMtype1_S_MjaORF132P_Sau1132ORF3780P-TRD1-CR1_like"/>
    <property type="match status" value="1"/>
</dbReference>
<dbReference type="RefSeq" id="WP_406826859.1">
    <property type="nucleotide sequence ID" value="NZ_CP157485.1"/>
</dbReference>
<proteinExistence type="inferred from homology"/>
<dbReference type="GO" id="GO:0004519">
    <property type="term" value="F:endonuclease activity"/>
    <property type="evidence" value="ECO:0007669"/>
    <property type="project" value="UniProtKB-KW"/>
</dbReference>
<dbReference type="GO" id="GO:0009307">
    <property type="term" value="P:DNA restriction-modification system"/>
    <property type="evidence" value="ECO:0007669"/>
    <property type="project" value="UniProtKB-KW"/>
</dbReference>
<keyword evidence="6" id="KW-0378">Hydrolase</keyword>
<dbReference type="GO" id="GO:0003677">
    <property type="term" value="F:DNA binding"/>
    <property type="evidence" value="ECO:0007669"/>
    <property type="project" value="UniProtKB-KW"/>
</dbReference>
<evidence type="ECO:0000259" key="5">
    <source>
        <dbReference type="Pfam" id="PF01420"/>
    </source>
</evidence>